<evidence type="ECO:0000256" key="8">
    <source>
        <dbReference type="ARBA" id="ARBA00023136"/>
    </source>
</evidence>
<evidence type="ECO:0000256" key="12">
    <source>
        <dbReference type="ARBA" id="ARBA00023303"/>
    </source>
</evidence>
<reference evidence="16 17" key="1">
    <citation type="submission" date="2017-12" db="EMBL/GenBank/DDBJ databases">
        <title>Hemimetabolous genomes reveal molecular basis of termite eusociality.</title>
        <authorList>
            <person name="Harrison M.C."/>
            <person name="Jongepier E."/>
            <person name="Robertson H.M."/>
            <person name="Arning N."/>
            <person name="Bitard-Feildel T."/>
            <person name="Chao H."/>
            <person name="Childers C.P."/>
            <person name="Dinh H."/>
            <person name="Doddapaneni H."/>
            <person name="Dugan S."/>
            <person name="Gowin J."/>
            <person name="Greiner C."/>
            <person name="Han Y."/>
            <person name="Hu H."/>
            <person name="Hughes D.S.T."/>
            <person name="Huylmans A.-K."/>
            <person name="Kemena C."/>
            <person name="Kremer L.P.M."/>
            <person name="Lee S.L."/>
            <person name="Lopez-Ezquerra A."/>
            <person name="Mallet L."/>
            <person name="Monroy-Kuhn J.M."/>
            <person name="Moser A."/>
            <person name="Murali S.C."/>
            <person name="Muzny D.M."/>
            <person name="Otani S."/>
            <person name="Piulachs M.-D."/>
            <person name="Poelchau M."/>
            <person name="Qu J."/>
            <person name="Schaub F."/>
            <person name="Wada-Katsumata A."/>
            <person name="Worley K.C."/>
            <person name="Xie Q."/>
            <person name="Ylla G."/>
            <person name="Poulsen M."/>
            <person name="Gibbs R.A."/>
            <person name="Schal C."/>
            <person name="Richards S."/>
            <person name="Belles X."/>
            <person name="Korb J."/>
            <person name="Bornberg-Bauer E."/>
        </authorList>
    </citation>
    <scope>NUCLEOTIDE SEQUENCE [LARGE SCALE GENOMIC DNA]</scope>
    <source>
        <tissue evidence="16">Whole body</tissue>
    </source>
</reference>
<keyword evidence="12" id="KW-0407">Ion channel</keyword>
<comment type="caution">
    <text evidence="16">The sequence shown here is derived from an EMBL/GenBank/DDBJ whole genome shotgun (WGS) entry which is preliminary data.</text>
</comment>
<keyword evidence="6 13" id="KW-1133">Transmembrane helix</keyword>
<comment type="similarity">
    <text evidence="2">Belongs to the glutamate-gated ion channel (TC 1.A.10.1) family.</text>
</comment>
<evidence type="ECO:0000259" key="15">
    <source>
        <dbReference type="Pfam" id="PF10613"/>
    </source>
</evidence>
<dbReference type="OrthoDB" id="6117597at2759"/>
<evidence type="ECO:0000256" key="5">
    <source>
        <dbReference type="ARBA" id="ARBA00022692"/>
    </source>
</evidence>
<gene>
    <name evidence="16" type="ORF">B7P43_G04078</name>
</gene>
<dbReference type="InterPro" id="IPR019594">
    <property type="entry name" value="Glu/Gly-bd"/>
</dbReference>
<keyword evidence="10" id="KW-0325">Glycoprotein</keyword>
<evidence type="ECO:0000256" key="4">
    <source>
        <dbReference type="ARBA" id="ARBA00022475"/>
    </source>
</evidence>
<evidence type="ECO:0000256" key="3">
    <source>
        <dbReference type="ARBA" id="ARBA00022448"/>
    </source>
</evidence>
<keyword evidence="11" id="KW-1071">Ligand-gated ion channel</keyword>
<dbReference type="GO" id="GO:0015276">
    <property type="term" value="F:ligand-gated monoatomic ion channel activity"/>
    <property type="evidence" value="ECO:0007669"/>
    <property type="project" value="InterPro"/>
</dbReference>
<evidence type="ECO:0000256" key="1">
    <source>
        <dbReference type="ARBA" id="ARBA00004651"/>
    </source>
</evidence>
<evidence type="ECO:0000259" key="14">
    <source>
        <dbReference type="Pfam" id="PF00060"/>
    </source>
</evidence>
<dbReference type="PANTHER" id="PTHR42643">
    <property type="entry name" value="IONOTROPIC RECEPTOR 20A-RELATED"/>
    <property type="match status" value="1"/>
</dbReference>
<dbReference type="InterPro" id="IPR052192">
    <property type="entry name" value="Insect_Ionotropic_Sensory_Rcpt"/>
</dbReference>
<evidence type="ECO:0000256" key="10">
    <source>
        <dbReference type="ARBA" id="ARBA00023180"/>
    </source>
</evidence>
<organism evidence="16 17">
    <name type="scientific">Cryptotermes secundus</name>
    <dbReference type="NCBI Taxonomy" id="105785"/>
    <lineage>
        <taxon>Eukaryota</taxon>
        <taxon>Metazoa</taxon>
        <taxon>Ecdysozoa</taxon>
        <taxon>Arthropoda</taxon>
        <taxon>Hexapoda</taxon>
        <taxon>Insecta</taxon>
        <taxon>Pterygota</taxon>
        <taxon>Neoptera</taxon>
        <taxon>Polyneoptera</taxon>
        <taxon>Dictyoptera</taxon>
        <taxon>Blattodea</taxon>
        <taxon>Blattoidea</taxon>
        <taxon>Termitoidae</taxon>
        <taxon>Kalotermitidae</taxon>
        <taxon>Cryptotermitinae</taxon>
        <taxon>Cryptotermes</taxon>
    </lineage>
</organism>
<evidence type="ECO:0000256" key="6">
    <source>
        <dbReference type="ARBA" id="ARBA00022989"/>
    </source>
</evidence>
<keyword evidence="3" id="KW-0813">Transport</keyword>
<evidence type="ECO:0008006" key="18">
    <source>
        <dbReference type="Google" id="ProtNLM"/>
    </source>
</evidence>
<dbReference type="GO" id="GO:0050906">
    <property type="term" value="P:detection of stimulus involved in sensory perception"/>
    <property type="evidence" value="ECO:0007669"/>
    <property type="project" value="UniProtKB-ARBA"/>
</dbReference>
<dbReference type="Gene3D" id="3.40.190.10">
    <property type="entry name" value="Periplasmic binding protein-like II"/>
    <property type="match status" value="3"/>
</dbReference>
<keyword evidence="17" id="KW-1185">Reference proteome</keyword>
<dbReference type="Pfam" id="PF00060">
    <property type="entry name" value="Lig_chan"/>
    <property type="match status" value="1"/>
</dbReference>
<feature type="domain" description="Ionotropic glutamate receptor L-glutamate and glycine-binding" evidence="15">
    <location>
        <begin position="107"/>
        <end position="194"/>
    </location>
</feature>
<dbReference type="SUPFAM" id="SSF53850">
    <property type="entry name" value="Periplasmic binding protein-like II"/>
    <property type="match status" value="1"/>
</dbReference>
<proteinExistence type="inferred from homology"/>
<accession>A0A2J7QS62</accession>
<keyword evidence="5 13" id="KW-0812">Transmembrane</keyword>
<dbReference type="InParanoid" id="A0A2J7QS62"/>
<name>A0A2J7QS62_9NEOP</name>
<feature type="transmembrane region" description="Helical" evidence="13">
    <location>
        <begin position="213"/>
        <end position="232"/>
    </location>
</feature>
<dbReference type="PANTHER" id="PTHR42643:SF30">
    <property type="entry name" value="IONOTROPIC RECEPTOR 40A-RELATED"/>
    <property type="match status" value="1"/>
</dbReference>
<feature type="domain" description="Ionotropic glutamate receptor C-terminal" evidence="14">
    <location>
        <begin position="212"/>
        <end position="367"/>
    </location>
</feature>
<dbReference type="Proteomes" id="UP000235965">
    <property type="component" value="Unassembled WGS sequence"/>
</dbReference>
<evidence type="ECO:0000313" key="16">
    <source>
        <dbReference type="EMBL" id="PNF31410.1"/>
    </source>
</evidence>
<comment type="subcellular location">
    <subcellularLocation>
        <location evidence="1">Cell membrane</location>
        <topology evidence="1">Multi-pass membrane protein</topology>
    </subcellularLocation>
</comment>
<evidence type="ECO:0000256" key="2">
    <source>
        <dbReference type="ARBA" id="ARBA00008685"/>
    </source>
</evidence>
<dbReference type="GO" id="GO:0005886">
    <property type="term" value="C:plasma membrane"/>
    <property type="evidence" value="ECO:0007669"/>
    <property type="project" value="UniProtKB-SubCell"/>
</dbReference>
<protein>
    <recommendedName>
        <fullName evidence="18">Ionotropic glutamate receptor L-glutamate and glycine-binding domain-containing protein</fullName>
    </recommendedName>
</protein>
<dbReference type="EMBL" id="NEVH01011878">
    <property type="protein sequence ID" value="PNF31410.1"/>
    <property type="molecule type" value="Genomic_DNA"/>
</dbReference>
<feature type="transmembrane region" description="Helical" evidence="13">
    <location>
        <begin position="458"/>
        <end position="481"/>
    </location>
</feature>
<dbReference type="InterPro" id="IPR001320">
    <property type="entry name" value="Iontro_rcpt_C"/>
</dbReference>
<evidence type="ECO:0000256" key="13">
    <source>
        <dbReference type="SAM" id="Phobius"/>
    </source>
</evidence>
<dbReference type="STRING" id="105785.A0A2J7QS62"/>
<dbReference type="AlphaFoldDB" id="A0A2J7QS62"/>
<keyword evidence="7" id="KW-0406">Ion transport</keyword>
<evidence type="ECO:0000256" key="7">
    <source>
        <dbReference type="ARBA" id="ARBA00023065"/>
    </source>
</evidence>
<keyword evidence="8 13" id="KW-0472">Membrane</keyword>
<keyword evidence="4" id="KW-1003">Cell membrane</keyword>
<feature type="transmembrane region" description="Helical" evidence="13">
    <location>
        <begin position="279"/>
        <end position="302"/>
    </location>
</feature>
<evidence type="ECO:0000313" key="17">
    <source>
        <dbReference type="Proteomes" id="UP000235965"/>
    </source>
</evidence>
<keyword evidence="9" id="KW-0675">Receptor</keyword>
<dbReference type="Pfam" id="PF10613">
    <property type="entry name" value="Lig_chan-Glu_bd"/>
    <property type="match status" value="1"/>
</dbReference>
<evidence type="ECO:0000256" key="11">
    <source>
        <dbReference type="ARBA" id="ARBA00023286"/>
    </source>
</evidence>
<sequence>MVWLAFLDVGQSLKELVGDLNIRFDVQFLVVQLADIKMQLFEVYRVAPDTPLRVQLFGTRDGPLHSPAHVYHRRRSLGGYVMKTASLNTIFHRESDVFQNSYLVSVNNDIIGGFYGKVWAVLERHLNFKSTVSVPATGLWGSKDDNGAWNGVVGMVTRREAEVGVSDVTMTSDRVGVLSYSMQVATFHYKVVIRAGEVNVSWDNFLRPFSTGLWTAITIYVVVMAFALKIYFEVGLVQGKEEPRDQTLQDWLLATFGAVFCSQGQASTPLSFQCRLVYILSYTLGFVIFCAYSAAVVSFLAVHDAKLPVTNIQQLQKDESYTIRTVNGSSTLEAFRQSTAHDFMTLYKERLKPHLADMPRNVLEGLQRVCRERRYAFMVPKEETLEYLPHLSCEVVYLPQGIFEMKYAFVFNVDSPYIGLFRYTLQKLLETGIMEKLHQDTMIYEPRKSEGAFKSMELVDVVPVFSISTSGIVVAIFLVFLEQLFSWILERRN</sequence>
<evidence type="ECO:0000256" key="9">
    <source>
        <dbReference type="ARBA" id="ARBA00023170"/>
    </source>
</evidence>